<reference evidence="1" key="1">
    <citation type="journal article" date="2018" name="Front. Microbiol.">
        <title>Beyond the Limits: tRNA Array Units in Mycobacterium Genomes.</title>
        <authorList>
            <person name="Morgado S.M."/>
            <person name="Vicente A.C."/>
        </authorList>
    </citation>
    <scope>NUCLEOTIDE SEQUENCE</scope>
    <source>
        <strain evidence="1">CBMA 213</strain>
        <plasmid evidence="1">pCBMA213_1</plasmid>
    </source>
</reference>
<geneLocation type="plasmid" evidence="1">
    <name>pCBMA213_1</name>
</geneLocation>
<accession>A0A343VRJ8</accession>
<gene>
    <name evidence="1" type="ORF">B5P44_p00227</name>
</gene>
<keyword evidence="1" id="KW-0614">Plasmid</keyword>
<sequence length="63" mass="7131">MSDAISIDDRVYPEGHEGDADYETVCMWWARCVRPANTLKDHPVLGQVPICKPCAEKLDRLSQ</sequence>
<dbReference type="RefSeq" id="WP_155921959.1">
    <property type="nucleotide sequence ID" value="NZ_MF600313.1"/>
</dbReference>
<organism evidence="1">
    <name type="scientific">Mycolicibacterium sp. CBMA 213</name>
    <dbReference type="NCBI Taxonomy" id="1968788"/>
    <lineage>
        <taxon>Bacteria</taxon>
        <taxon>Bacillati</taxon>
        <taxon>Actinomycetota</taxon>
        <taxon>Actinomycetes</taxon>
        <taxon>Mycobacteriales</taxon>
        <taxon>Mycobacteriaceae</taxon>
        <taxon>Mycolicibacterium</taxon>
    </lineage>
</organism>
<protein>
    <recommendedName>
        <fullName evidence="2">DUF3039 domain-containing protein</fullName>
    </recommendedName>
</protein>
<proteinExistence type="predicted"/>
<dbReference type="AlphaFoldDB" id="A0A343VRJ8"/>
<dbReference type="EMBL" id="MF600313">
    <property type="protein sequence ID" value="AVN58522.1"/>
    <property type="molecule type" value="Genomic_DNA"/>
</dbReference>
<evidence type="ECO:0000313" key="1">
    <source>
        <dbReference type="EMBL" id="AVN58522.1"/>
    </source>
</evidence>
<evidence type="ECO:0008006" key="2">
    <source>
        <dbReference type="Google" id="ProtNLM"/>
    </source>
</evidence>
<name>A0A343VRJ8_9MYCO</name>